<dbReference type="GO" id="GO:0016757">
    <property type="term" value="F:glycosyltransferase activity"/>
    <property type="evidence" value="ECO:0007669"/>
    <property type="project" value="TreeGrafter"/>
</dbReference>
<dbReference type="GO" id="GO:0009103">
    <property type="term" value="P:lipopolysaccharide biosynthetic process"/>
    <property type="evidence" value="ECO:0007669"/>
    <property type="project" value="TreeGrafter"/>
</dbReference>
<name>A0A2H0NL61_9BACT</name>
<sequence>MKILMLTPYLPYPLYSGGQIRSYNLLKNLSKKHQIVLFSFIRDKSEEKYITDLKKYCIDVKVFLKRPPWSLKSLFLAGVSVYPLVVCMYLKKQLRDEIEYITNKQHFDLIHAETFYVMPNIPPNNIPTILAEQTIEYMVYQHYTEKVKFAPLKLLMDLDVHKIRYWEKKYWHKATRVVAMSEADKNVMQQLIPNLDVNLVPNGVDLDFFPEKKTSSSYSNINKTVLFVGNFKWLQNREAVSIMVKEIWPKIINKLPKAKLWIVGKYPTKDIIKFASDSIKISSDIKDIRGVYSSSDVLLAPIYGPGGTRYKILESMATGLPVVTTPTGIEGIGARDEVDVLISDDYDDLACKTVKLLTDNIMYQRLSKNSRNLVKRKFNWSIIANTIDRIYEEAAYGNK</sequence>
<protein>
    <recommendedName>
        <fullName evidence="2">Glycosyltransferase subfamily 4-like N-terminal domain-containing protein</fullName>
    </recommendedName>
</protein>
<evidence type="ECO:0000259" key="2">
    <source>
        <dbReference type="Pfam" id="PF13439"/>
    </source>
</evidence>
<dbReference type="PANTHER" id="PTHR46401">
    <property type="entry name" value="GLYCOSYLTRANSFERASE WBBK-RELATED"/>
    <property type="match status" value="1"/>
</dbReference>
<dbReference type="CDD" id="cd03801">
    <property type="entry name" value="GT4_PimA-like"/>
    <property type="match status" value="1"/>
</dbReference>
<dbReference type="SUPFAM" id="SSF53756">
    <property type="entry name" value="UDP-Glycosyltransferase/glycogen phosphorylase"/>
    <property type="match status" value="1"/>
</dbReference>
<organism evidence="3 4">
    <name type="scientific">Candidatus Gottesmanbacteria bacterium CG11_big_fil_rev_8_21_14_0_20_37_11</name>
    <dbReference type="NCBI Taxonomy" id="1974575"/>
    <lineage>
        <taxon>Bacteria</taxon>
        <taxon>Candidatus Gottesmaniibacteriota</taxon>
    </lineage>
</organism>
<evidence type="ECO:0000256" key="1">
    <source>
        <dbReference type="ARBA" id="ARBA00022679"/>
    </source>
</evidence>
<dbReference type="EMBL" id="PCWS01000008">
    <property type="protein sequence ID" value="PIR08945.1"/>
    <property type="molecule type" value="Genomic_DNA"/>
</dbReference>
<dbReference type="AlphaFoldDB" id="A0A2H0NL61"/>
<dbReference type="PANTHER" id="PTHR46401:SF2">
    <property type="entry name" value="GLYCOSYLTRANSFERASE WBBK-RELATED"/>
    <property type="match status" value="1"/>
</dbReference>
<reference evidence="3 4" key="1">
    <citation type="submission" date="2017-09" db="EMBL/GenBank/DDBJ databases">
        <title>Depth-based differentiation of microbial function through sediment-hosted aquifers and enrichment of novel symbionts in the deep terrestrial subsurface.</title>
        <authorList>
            <person name="Probst A.J."/>
            <person name="Ladd B."/>
            <person name="Jarett J.K."/>
            <person name="Geller-Mcgrath D.E."/>
            <person name="Sieber C.M."/>
            <person name="Emerson J.B."/>
            <person name="Anantharaman K."/>
            <person name="Thomas B.C."/>
            <person name="Malmstrom R."/>
            <person name="Stieglmeier M."/>
            <person name="Klingl A."/>
            <person name="Woyke T."/>
            <person name="Ryan C.M."/>
            <person name="Banfield J.F."/>
        </authorList>
    </citation>
    <scope>NUCLEOTIDE SEQUENCE [LARGE SCALE GENOMIC DNA]</scope>
    <source>
        <strain evidence="3">CG11_big_fil_rev_8_21_14_0_20_37_11</strain>
    </source>
</reference>
<dbReference type="Pfam" id="PF13692">
    <property type="entry name" value="Glyco_trans_1_4"/>
    <property type="match status" value="1"/>
</dbReference>
<gene>
    <name evidence="3" type="ORF">COV53_00355</name>
</gene>
<evidence type="ECO:0000313" key="3">
    <source>
        <dbReference type="EMBL" id="PIR08945.1"/>
    </source>
</evidence>
<accession>A0A2H0NL61</accession>
<dbReference type="Proteomes" id="UP000230707">
    <property type="component" value="Unassembled WGS sequence"/>
</dbReference>
<dbReference type="Gene3D" id="3.40.50.2000">
    <property type="entry name" value="Glycogen Phosphorylase B"/>
    <property type="match status" value="2"/>
</dbReference>
<dbReference type="InterPro" id="IPR028098">
    <property type="entry name" value="Glyco_trans_4-like_N"/>
</dbReference>
<evidence type="ECO:0000313" key="4">
    <source>
        <dbReference type="Proteomes" id="UP000230707"/>
    </source>
</evidence>
<comment type="caution">
    <text evidence="3">The sequence shown here is derived from an EMBL/GenBank/DDBJ whole genome shotgun (WGS) entry which is preliminary data.</text>
</comment>
<dbReference type="Pfam" id="PF13439">
    <property type="entry name" value="Glyco_transf_4"/>
    <property type="match status" value="1"/>
</dbReference>
<proteinExistence type="predicted"/>
<keyword evidence="1" id="KW-0808">Transferase</keyword>
<feature type="domain" description="Glycosyltransferase subfamily 4-like N-terminal" evidence="2">
    <location>
        <begin position="16"/>
        <end position="207"/>
    </location>
</feature>